<dbReference type="RefSeq" id="WP_072850667.1">
    <property type="nucleotide sequence ID" value="NZ_FQVI01000006.1"/>
</dbReference>
<dbReference type="InterPro" id="IPR028082">
    <property type="entry name" value="Peripla_BP_I"/>
</dbReference>
<dbReference type="PANTHER" id="PTHR30146:SF148">
    <property type="entry name" value="HTH-TYPE TRANSCRIPTIONAL REPRESSOR PURR-RELATED"/>
    <property type="match status" value="1"/>
</dbReference>
<dbReference type="SUPFAM" id="SSF47413">
    <property type="entry name" value="lambda repressor-like DNA-binding domains"/>
    <property type="match status" value="1"/>
</dbReference>
<accession>A0A1M4WGH8</accession>
<keyword evidence="1" id="KW-0678">Repressor</keyword>
<organism evidence="6 7">
    <name type="scientific">Lactonifactor longoviformis DSM 17459</name>
    <dbReference type="NCBI Taxonomy" id="1122155"/>
    <lineage>
        <taxon>Bacteria</taxon>
        <taxon>Bacillati</taxon>
        <taxon>Bacillota</taxon>
        <taxon>Clostridia</taxon>
        <taxon>Eubacteriales</taxon>
        <taxon>Clostridiaceae</taxon>
        <taxon>Lactonifactor</taxon>
    </lineage>
</organism>
<dbReference type="STRING" id="1122155.SAMN02745158_01607"/>
<dbReference type="CDD" id="cd01392">
    <property type="entry name" value="HTH_LacI"/>
    <property type="match status" value="1"/>
</dbReference>
<dbReference type="PROSITE" id="PS00356">
    <property type="entry name" value="HTH_LACI_1"/>
    <property type="match status" value="1"/>
</dbReference>
<dbReference type="SMART" id="SM00354">
    <property type="entry name" value="HTH_LACI"/>
    <property type="match status" value="1"/>
</dbReference>
<name>A0A1M4WGH8_9CLOT</name>
<dbReference type="CDD" id="cd06267">
    <property type="entry name" value="PBP1_LacI_sugar_binding-like"/>
    <property type="match status" value="1"/>
</dbReference>
<reference evidence="6 7" key="1">
    <citation type="submission" date="2016-11" db="EMBL/GenBank/DDBJ databases">
        <authorList>
            <person name="Jaros S."/>
            <person name="Januszkiewicz K."/>
            <person name="Wedrychowicz H."/>
        </authorList>
    </citation>
    <scope>NUCLEOTIDE SEQUENCE [LARGE SCALE GENOMIC DNA]</scope>
    <source>
        <strain evidence="6 7">DSM 17459</strain>
    </source>
</reference>
<evidence type="ECO:0000256" key="2">
    <source>
        <dbReference type="ARBA" id="ARBA00023015"/>
    </source>
</evidence>
<protein>
    <submittedName>
        <fullName evidence="6">LacI family transcriptional regulator</fullName>
    </submittedName>
</protein>
<dbReference type="Gene3D" id="3.40.50.2300">
    <property type="match status" value="2"/>
</dbReference>
<keyword evidence="3" id="KW-0238">DNA-binding</keyword>
<dbReference type="GO" id="GO:0000976">
    <property type="term" value="F:transcription cis-regulatory region binding"/>
    <property type="evidence" value="ECO:0007669"/>
    <property type="project" value="TreeGrafter"/>
</dbReference>
<keyword evidence="7" id="KW-1185">Reference proteome</keyword>
<dbReference type="PROSITE" id="PS50932">
    <property type="entry name" value="HTH_LACI_2"/>
    <property type="match status" value="1"/>
</dbReference>
<keyword evidence="2" id="KW-0805">Transcription regulation</keyword>
<sequence length="330" mass="37181">MASIKDVANRAGVSITTVSRALNNYADVSPKTKKRILEICEELHYSPNPSARNLALKRSSVIGFIFSDVKETDMNGNIIYRLLLGAQAGCEERGYELIILFINKKKQEEKSFLELCKEKNMGSAVVYGLKSTDPYYRQLPELSIPCVGIDVDKAPVMVGTNNDQAVEELIELLYSRGKRRIAMVNGSFEADISRIRETAFIRAMRKLKLDLPQKSVRYADFFEEKAYQETKELLKERPEIDAIFAASDLMAIGVMRALREMRRDIPGEIAVAGMDGIQVGAYMDPPLTTVFQDFKAMGYKAVTMVADMHAGKEVPYIEYVDHRLLIRKSV</sequence>
<dbReference type="PANTHER" id="PTHR30146">
    <property type="entry name" value="LACI-RELATED TRANSCRIPTIONAL REPRESSOR"/>
    <property type="match status" value="1"/>
</dbReference>
<dbReference type="AlphaFoldDB" id="A0A1M4WGH8"/>
<dbReference type="InterPro" id="IPR010982">
    <property type="entry name" value="Lambda_DNA-bd_dom_sf"/>
</dbReference>
<evidence type="ECO:0000256" key="3">
    <source>
        <dbReference type="ARBA" id="ARBA00023125"/>
    </source>
</evidence>
<evidence type="ECO:0000313" key="6">
    <source>
        <dbReference type="EMBL" id="SHE80358.1"/>
    </source>
</evidence>
<feature type="domain" description="HTH lacI-type" evidence="5">
    <location>
        <begin position="2"/>
        <end position="56"/>
    </location>
</feature>
<dbReference type="SUPFAM" id="SSF53822">
    <property type="entry name" value="Periplasmic binding protein-like I"/>
    <property type="match status" value="1"/>
</dbReference>
<dbReference type="PRINTS" id="PR00036">
    <property type="entry name" value="HTHLACI"/>
</dbReference>
<evidence type="ECO:0000313" key="7">
    <source>
        <dbReference type="Proteomes" id="UP000184245"/>
    </source>
</evidence>
<evidence type="ECO:0000256" key="4">
    <source>
        <dbReference type="ARBA" id="ARBA00023163"/>
    </source>
</evidence>
<dbReference type="Proteomes" id="UP000184245">
    <property type="component" value="Unassembled WGS sequence"/>
</dbReference>
<dbReference type="OrthoDB" id="9789891at2"/>
<dbReference type="EMBL" id="FQVI01000006">
    <property type="protein sequence ID" value="SHE80358.1"/>
    <property type="molecule type" value="Genomic_DNA"/>
</dbReference>
<dbReference type="Pfam" id="PF13377">
    <property type="entry name" value="Peripla_BP_3"/>
    <property type="match status" value="1"/>
</dbReference>
<proteinExistence type="predicted"/>
<dbReference type="Gene3D" id="1.10.260.40">
    <property type="entry name" value="lambda repressor-like DNA-binding domains"/>
    <property type="match status" value="1"/>
</dbReference>
<dbReference type="InterPro" id="IPR046335">
    <property type="entry name" value="LacI/GalR-like_sensor"/>
</dbReference>
<evidence type="ECO:0000256" key="1">
    <source>
        <dbReference type="ARBA" id="ARBA00022491"/>
    </source>
</evidence>
<gene>
    <name evidence="6" type="ORF">SAMN02745158_01607</name>
</gene>
<keyword evidence="4" id="KW-0804">Transcription</keyword>
<dbReference type="Pfam" id="PF00356">
    <property type="entry name" value="LacI"/>
    <property type="match status" value="1"/>
</dbReference>
<dbReference type="InterPro" id="IPR000843">
    <property type="entry name" value="HTH_LacI"/>
</dbReference>
<evidence type="ECO:0000259" key="5">
    <source>
        <dbReference type="PROSITE" id="PS50932"/>
    </source>
</evidence>
<dbReference type="GO" id="GO:0003700">
    <property type="term" value="F:DNA-binding transcription factor activity"/>
    <property type="evidence" value="ECO:0007669"/>
    <property type="project" value="TreeGrafter"/>
</dbReference>